<comment type="subunit">
    <text evidence="3">Component of the Golgi-associated retrograde protein (GARP) complex.</text>
</comment>
<gene>
    <name evidence="4" type="ORF">BV898_08681</name>
</gene>
<comment type="function">
    <text evidence="3">Acts as component of the GARP complex that is involved in retrograde transport from early and late endosomes to the trans-Golgi network (TGN).</text>
</comment>
<reference evidence="5" key="1">
    <citation type="submission" date="2017-01" db="EMBL/GenBank/DDBJ databases">
        <title>Comparative genomics of anhydrobiosis in the tardigrade Hypsibius dujardini.</title>
        <authorList>
            <person name="Yoshida Y."/>
            <person name="Koutsovoulos G."/>
            <person name="Laetsch D."/>
            <person name="Stevens L."/>
            <person name="Kumar S."/>
            <person name="Horikawa D."/>
            <person name="Ishino K."/>
            <person name="Komine S."/>
            <person name="Tomita M."/>
            <person name="Blaxter M."/>
            <person name="Arakawa K."/>
        </authorList>
    </citation>
    <scope>NUCLEOTIDE SEQUENCE [LARGE SCALE GENOMIC DNA]</scope>
    <source>
        <strain evidence="5">Z151</strain>
    </source>
</reference>
<dbReference type="Proteomes" id="UP000192578">
    <property type="component" value="Unassembled WGS sequence"/>
</dbReference>
<organism evidence="4 5">
    <name type="scientific">Hypsibius exemplaris</name>
    <name type="common">Freshwater tardigrade</name>
    <dbReference type="NCBI Taxonomy" id="2072580"/>
    <lineage>
        <taxon>Eukaryota</taxon>
        <taxon>Metazoa</taxon>
        <taxon>Ecdysozoa</taxon>
        <taxon>Tardigrada</taxon>
        <taxon>Eutardigrada</taxon>
        <taxon>Parachela</taxon>
        <taxon>Hypsibioidea</taxon>
        <taxon>Hypsibiidae</taxon>
        <taxon>Hypsibius</taxon>
    </lineage>
</organism>
<comment type="similarity">
    <text evidence="1 3">Belongs to the VPS51 family.</text>
</comment>
<comment type="caution">
    <text evidence="4">The sequence shown here is derived from an EMBL/GenBank/DDBJ whole genome shotgun (WGS) entry which is preliminary data.</text>
</comment>
<dbReference type="GO" id="GO:0048193">
    <property type="term" value="P:Golgi vesicle transport"/>
    <property type="evidence" value="ECO:0007669"/>
    <property type="project" value="TreeGrafter"/>
</dbReference>
<dbReference type="GO" id="GO:0015031">
    <property type="term" value="P:protein transport"/>
    <property type="evidence" value="ECO:0007669"/>
    <property type="project" value="UniProtKB-UniRule"/>
</dbReference>
<dbReference type="OrthoDB" id="203678at2759"/>
<evidence type="ECO:0000313" key="5">
    <source>
        <dbReference type="Proteomes" id="UP000192578"/>
    </source>
</evidence>
<comment type="subcellular location">
    <subcellularLocation>
        <location evidence="3">Golgi apparatus</location>
        <location evidence="3">trans-Golgi network</location>
    </subcellularLocation>
</comment>
<dbReference type="PANTHER" id="PTHR15954:SF4">
    <property type="entry name" value="VACUOLAR PROTEIN SORTING-ASSOCIATED PROTEIN 51 HOMOLOG"/>
    <property type="match status" value="1"/>
</dbReference>
<accession>A0A1W0WQ51</accession>
<dbReference type="Pfam" id="PF08700">
    <property type="entry name" value="VPS51_Exo84_N"/>
    <property type="match status" value="1"/>
</dbReference>
<keyword evidence="5" id="KW-1185">Reference proteome</keyword>
<keyword evidence="3" id="KW-0653">Protein transport</keyword>
<keyword evidence="3" id="KW-0445">Lipid transport</keyword>
<keyword evidence="3" id="KW-0813">Transport</keyword>
<evidence type="ECO:0000256" key="3">
    <source>
        <dbReference type="RuleBase" id="RU368010"/>
    </source>
</evidence>
<dbReference type="GO" id="GO:0007030">
    <property type="term" value="P:Golgi organization"/>
    <property type="evidence" value="ECO:0007669"/>
    <property type="project" value="UniProtKB-UniRule"/>
</dbReference>
<evidence type="ECO:0000313" key="4">
    <source>
        <dbReference type="EMBL" id="OQV17283.1"/>
    </source>
</evidence>
<dbReference type="GO" id="GO:0006869">
    <property type="term" value="P:lipid transport"/>
    <property type="evidence" value="ECO:0007669"/>
    <property type="project" value="UniProtKB-UniRule"/>
</dbReference>
<dbReference type="GO" id="GO:0007041">
    <property type="term" value="P:lysosomal transport"/>
    <property type="evidence" value="ECO:0007669"/>
    <property type="project" value="TreeGrafter"/>
</dbReference>
<dbReference type="GO" id="GO:0032456">
    <property type="term" value="P:endocytic recycling"/>
    <property type="evidence" value="ECO:0007669"/>
    <property type="project" value="TreeGrafter"/>
</dbReference>
<proteinExistence type="inferred from homology"/>
<dbReference type="PANTHER" id="PTHR15954">
    <property type="entry name" value="VACUOLAR PROTEIN SORTING-ASSOCIATED PROTEIN 51 HOMOLOG"/>
    <property type="match status" value="1"/>
</dbReference>
<evidence type="ECO:0000256" key="1">
    <source>
        <dbReference type="ARBA" id="ARBA00006080"/>
    </source>
</evidence>
<name>A0A1W0WQ51_HYPEX</name>
<dbReference type="GO" id="GO:0005829">
    <property type="term" value="C:cytosol"/>
    <property type="evidence" value="ECO:0007669"/>
    <property type="project" value="GOC"/>
</dbReference>
<dbReference type="GO" id="GO:0042147">
    <property type="term" value="P:retrograde transport, endosome to Golgi"/>
    <property type="evidence" value="ECO:0007669"/>
    <property type="project" value="UniProtKB-UniRule"/>
</dbReference>
<evidence type="ECO:0000256" key="2">
    <source>
        <dbReference type="ARBA" id="ARBA00016122"/>
    </source>
</evidence>
<dbReference type="InterPro" id="IPR014812">
    <property type="entry name" value="Vps51"/>
</dbReference>
<dbReference type="GO" id="GO:1990745">
    <property type="term" value="C:EARP complex"/>
    <property type="evidence" value="ECO:0007669"/>
    <property type="project" value="TreeGrafter"/>
</dbReference>
<dbReference type="EMBL" id="MTYJ01000063">
    <property type="protein sequence ID" value="OQV17283.1"/>
    <property type="molecule type" value="Genomic_DNA"/>
</dbReference>
<keyword evidence="3" id="KW-0333">Golgi apparatus</keyword>
<dbReference type="GO" id="GO:0016020">
    <property type="term" value="C:membrane"/>
    <property type="evidence" value="ECO:0007669"/>
    <property type="project" value="TreeGrafter"/>
</dbReference>
<dbReference type="AlphaFoldDB" id="A0A1W0WQ51"/>
<dbReference type="GO" id="GO:0000938">
    <property type="term" value="C:GARP complex"/>
    <property type="evidence" value="ECO:0007669"/>
    <property type="project" value="UniProtKB-UniRule"/>
</dbReference>
<protein>
    <recommendedName>
        <fullName evidence="2 3">Vacuolar protein sorting-associated protein 51 homolog</fullName>
    </recommendedName>
</protein>
<sequence length="744" mass="85648">MAQRNPLDLNQPGFDPDQYLCRVLKEEALPDLIEHEIELQQQIKSLDSDMQTLVYENYNKFITATDTIRKMKQDFGQMEQEMEKLAGNMSAINQFSAQVTASLDPNRGKIRKLSETHAILKRLQFLYDLPARLQSCLESENYRPAVLAFCKVQSVLESYRHLTAFQQIHADCLEIMGKLKAALYLKFRRKSSTTRELAECIELFTMLKEPAEILCQEFLAHAEIRLMEDLEQLDEQLAWWSDPERRHQAVDILTFVDMGSNGFLSNVCLVVASYNDMFVCRVEMSTDDEESNELAKRKLIFFVSTLMERYFNSAKQRILRETVDSSTCEVYVRALDRFSRRLQAIDRLITETDYSRVGFKLVQEAASLRCRQYLSYLNNEFQSSLVEVRELVSAKPLSTDASQKLLLASVQKIHAKLMERCKTAQADVKAFVQPEVMFANNRSFYDHFCKVDVRENMVVAHFTDMFAASEELCQHGTEKLVGSPLLLLVLSRHYLDLNQSTIGYVMTLTREHFSQDERNVLGIPPTLFQRSKEVAQKLVNHFVHQEGLSISQMIRKSVETRDWLATNEPRNVRAVMKRVVEELTVIDQQVGQLFEEGNRKETGSGSSRRTRPSVVAARSQSRSAKWTNYSPVDTSLLSNIQKLFSERIEIFGSVDFSKVSILTGVIKIGLKTFLECVRLRTFGKFGLQQIQVDSYYMQQYLWRFVSDENLVTILLDEIVSSAVQRCLEPILMEQSVVEAICDRG</sequence>